<dbReference type="SUPFAM" id="SSF47413">
    <property type="entry name" value="lambda repressor-like DNA-binding domains"/>
    <property type="match status" value="1"/>
</dbReference>
<dbReference type="InterPro" id="IPR010982">
    <property type="entry name" value="Lambda_DNA-bd_dom_sf"/>
</dbReference>
<dbReference type="Proteomes" id="UP000198683">
    <property type="component" value="Unassembled WGS sequence"/>
</dbReference>
<evidence type="ECO:0000313" key="2">
    <source>
        <dbReference type="EMBL" id="SDM18352.1"/>
    </source>
</evidence>
<gene>
    <name evidence="2" type="ORF">SAMN05421874_14317</name>
</gene>
<dbReference type="OrthoDB" id="2679623at2"/>
<name>A0A1G9R4V6_9ACTN</name>
<protein>
    <recommendedName>
        <fullName evidence="1">HTH cro/C1-type domain-containing protein</fullName>
    </recommendedName>
</protein>
<dbReference type="PROSITE" id="PS50943">
    <property type="entry name" value="HTH_CROC1"/>
    <property type="match status" value="1"/>
</dbReference>
<accession>A0A1G9R4V6</accession>
<dbReference type="RefSeq" id="WP_090773815.1">
    <property type="nucleotide sequence ID" value="NZ_FNFB01000043.1"/>
</dbReference>
<reference evidence="2 3" key="1">
    <citation type="submission" date="2016-10" db="EMBL/GenBank/DDBJ databases">
        <authorList>
            <person name="de Groot N.N."/>
        </authorList>
    </citation>
    <scope>NUCLEOTIDE SEQUENCE [LARGE SCALE GENOMIC DNA]</scope>
    <source>
        <strain evidence="2 3">CGMCC 4.5681</strain>
    </source>
</reference>
<dbReference type="STRING" id="683260.SAMN05421874_14317"/>
<sequence>MATFAERLTRALERDGRSNRSIAAAIRAKGGVKITHAYISQLAKGVRPNPSLEHTRALAAELGVPINWLAGEDVPAGQPSPELDETALHIAARSTGLSELSLEMIRQMIETARKAEGLPHNTP</sequence>
<dbReference type="GO" id="GO:0003677">
    <property type="term" value="F:DNA binding"/>
    <property type="evidence" value="ECO:0007669"/>
    <property type="project" value="InterPro"/>
</dbReference>
<dbReference type="AlphaFoldDB" id="A0A1G9R4V6"/>
<evidence type="ECO:0000313" key="3">
    <source>
        <dbReference type="Proteomes" id="UP000198683"/>
    </source>
</evidence>
<proteinExistence type="predicted"/>
<organism evidence="2 3">
    <name type="scientific">Nonomuraea maritima</name>
    <dbReference type="NCBI Taxonomy" id="683260"/>
    <lineage>
        <taxon>Bacteria</taxon>
        <taxon>Bacillati</taxon>
        <taxon>Actinomycetota</taxon>
        <taxon>Actinomycetes</taxon>
        <taxon>Streptosporangiales</taxon>
        <taxon>Streptosporangiaceae</taxon>
        <taxon>Nonomuraea</taxon>
    </lineage>
</organism>
<dbReference type="Gene3D" id="1.10.260.40">
    <property type="entry name" value="lambda repressor-like DNA-binding domains"/>
    <property type="match status" value="1"/>
</dbReference>
<dbReference type="CDD" id="cd00093">
    <property type="entry name" value="HTH_XRE"/>
    <property type="match status" value="1"/>
</dbReference>
<dbReference type="EMBL" id="FNFB01000043">
    <property type="protein sequence ID" value="SDM18352.1"/>
    <property type="molecule type" value="Genomic_DNA"/>
</dbReference>
<keyword evidence="3" id="KW-1185">Reference proteome</keyword>
<dbReference type="InterPro" id="IPR001387">
    <property type="entry name" value="Cro/C1-type_HTH"/>
</dbReference>
<feature type="domain" description="HTH cro/C1-type" evidence="1">
    <location>
        <begin position="34"/>
        <end position="69"/>
    </location>
</feature>
<evidence type="ECO:0000259" key="1">
    <source>
        <dbReference type="PROSITE" id="PS50943"/>
    </source>
</evidence>